<keyword evidence="3" id="KW-1185">Reference proteome</keyword>
<feature type="compositionally biased region" description="Basic and acidic residues" evidence="1">
    <location>
        <begin position="742"/>
        <end position="764"/>
    </location>
</feature>
<name>A0A1B1DX99_9APIC</name>
<feature type="compositionally biased region" description="Basic and acidic residues" evidence="1">
    <location>
        <begin position="76"/>
        <end position="85"/>
    </location>
</feature>
<feature type="compositionally biased region" description="Basic and acidic residues" evidence="1">
    <location>
        <begin position="125"/>
        <end position="150"/>
    </location>
</feature>
<feature type="region of interest" description="Disordered" evidence="1">
    <location>
        <begin position="1"/>
        <end position="583"/>
    </location>
</feature>
<evidence type="ECO:0000313" key="2">
    <source>
        <dbReference type="EMBL" id="ANQ07441.1"/>
    </source>
</evidence>
<feature type="compositionally biased region" description="Basic and acidic residues" evidence="1">
    <location>
        <begin position="161"/>
        <end position="172"/>
    </location>
</feature>
<sequence>MDLHDKRNGEKHQLSSNVAVEKDGNEMVGRKGNTNKRIYMKYHPGGYYKEEEKENEGIPYKRNRRPSRTPPSIDGHGVDNREAYHLAKRKKKEKMVNELSAPVLSPSGGGNNPVRDGYGQDSYDGDDRQREGNKWKNNRGDHHHMSERKTYNIRKMGFYPAHRDTSPGEKRNLRSNSIPSSVSLKKGSAAQEDESTADEHTPKNRGSKIYKLKSKGGSSSFMCHPDGRRRRVSPTRRKSFSHSSVETSESFRGGKYAKETTHGNDGSDKRGKHDRRRRSYDADSPYEEEYPMREAKRGEHSPHRYFVEGRPHGAHLSGESIHREDETSSEYRRESTFNKTERNKIHKRGKQSSRSRSAEGHYYSRRKRNYSPPAEEDPPNAYRKKWQRGNYYHGDGDYEKELPPKRNHREGPSRGGSEKLSNDREDPNLKRRKKEYPQNREWREKPLNYHRDEENESATRGEEQKEYYDNHGRREGQRSGKYDRHSNDYSSRKRDRSEMDDGAGIYDQRRYYYPHGEESHPRGGNHMNRLNKWKGDTDDEEQREEFKQHSDQRLHHQFERNSHGDRQNDRNPRRNRSYDRSCDIGSDISMNELNNERMKKKKIIEFVQVDGNVEIELSSDADFTNWVSDDGDVSAEAGVETDAAGVAGGDHRKGSPVRIKFRNSHLRKFVLCRGQLRMGTLPPPGEWSHSFTQKRSVSVCSSDGNTYSYNKYAPSTRNANYKQSEYRQEKHSPISSVGNKYYDVHPSKRRGSHSDRSESPDSFRRNGYMSGKNSVTKYDSKFERRKHIPSVDGEANRRRSSSASAVHDASVECENDREGKFPGGSRRGKDRNKYRGSHHVDDNERFRGGRRGRSRGSSHGSRRFSTSRDATHNTRGDSHMRGRNTPPKISDNRGYNQMERQKDKAHSHAENYERRPPQHGVYAQSGVKVEREGNHRANGKNYGNDTSIREKGEGNRRGAQLTVTTTPTWVNIPELGTIPNYINEIIKNMNSSYEINEPIDMLNLKAGKSFRAPKLLHVVKQMTSTKSFLNFLERRKEAQKKWKMVARNIVHEEFKILSDSISSDVIDAKIKYLTSSLRSL</sequence>
<dbReference type="EMBL" id="CP016245">
    <property type="protein sequence ID" value="ANQ07441.1"/>
    <property type="molecule type" value="Genomic_DNA"/>
</dbReference>
<organism evidence="2 3">
    <name type="scientific">Plasmodium coatneyi</name>
    <dbReference type="NCBI Taxonomy" id="208452"/>
    <lineage>
        <taxon>Eukaryota</taxon>
        <taxon>Sar</taxon>
        <taxon>Alveolata</taxon>
        <taxon>Apicomplexa</taxon>
        <taxon>Aconoidasida</taxon>
        <taxon>Haemosporida</taxon>
        <taxon>Plasmodiidae</taxon>
        <taxon>Plasmodium</taxon>
    </lineage>
</organism>
<feature type="compositionally biased region" description="Low complexity" evidence="1">
    <location>
        <begin position="241"/>
        <end position="251"/>
    </location>
</feature>
<feature type="compositionally biased region" description="Basic residues" evidence="1">
    <location>
        <begin position="227"/>
        <end position="240"/>
    </location>
</feature>
<feature type="compositionally biased region" description="Basic and acidic residues" evidence="1">
    <location>
        <begin position="544"/>
        <end position="582"/>
    </location>
</feature>
<gene>
    <name evidence="2" type="ORF">PCOAH_00016860</name>
</gene>
<feature type="compositionally biased region" description="Basic residues" evidence="1">
    <location>
        <begin position="203"/>
        <end position="214"/>
    </location>
</feature>
<evidence type="ECO:0000313" key="3">
    <source>
        <dbReference type="Proteomes" id="UP000092716"/>
    </source>
</evidence>
<feature type="region of interest" description="Disordered" evidence="1">
    <location>
        <begin position="708"/>
        <end position="915"/>
    </location>
</feature>
<proteinExistence type="predicted"/>
<dbReference type="Proteomes" id="UP000092716">
    <property type="component" value="Chromosome 7"/>
</dbReference>
<feature type="compositionally biased region" description="Basic and acidic residues" evidence="1">
    <location>
        <begin position="899"/>
        <end position="915"/>
    </location>
</feature>
<feature type="compositionally biased region" description="Basic and acidic residues" evidence="1">
    <location>
        <begin position="394"/>
        <end position="499"/>
    </location>
</feature>
<feature type="compositionally biased region" description="Basic and acidic residues" evidence="1">
    <location>
        <begin position="1"/>
        <end position="13"/>
    </location>
</feature>
<feature type="compositionally biased region" description="Basic and acidic residues" evidence="1">
    <location>
        <begin position="256"/>
        <end position="271"/>
    </location>
</feature>
<feature type="compositionally biased region" description="Basic residues" evidence="1">
    <location>
        <begin position="344"/>
        <end position="353"/>
    </location>
</feature>
<feature type="compositionally biased region" description="Basic and acidic residues" evidence="1">
    <location>
        <begin position="507"/>
        <end position="521"/>
    </location>
</feature>
<dbReference type="GeneID" id="30908412"/>
<accession>A0A1B1DX99</accession>
<feature type="region of interest" description="Disordered" evidence="1">
    <location>
        <begin position="933"/>
        <end position="961"/>
    </location>
</feature>
<feature type="compositionally biased region" description="Basic and acidic residues" evidence="1">
    <location>
        <begin position="320"/>
        <end position="343"/>
    </location>
</feature>
<dbReference type="OrthoDB" id="385054at2759"/>
<feature type="compositionally biased region" description="Basic and acidic residues" evidence="1">
    <location>
        <begin position="947"/>
        <end position="956"/>
    </location>
</feature>
<feature type="compositionally biased region" description="Polar residues" evidence="1">
    <location>
        <begin position="708"/>
        <end position="723"/>
    </location>
</feature>
<feature type="compositionally biased region" description="Polar residues" evidence="1">
    <location>
        <begin position="174"/>
        <end position="183"/>
    </location>
</feature>
<feature type="compositionally biased region" description="Basic residues" evidence="1">
    <location>
        <begin position="826"/>
        <end position="837"/>
    </location>
</feature>
<feature type="compositionally biased region" description="Basic residues" evidence="1">
    <location>
        <begin position="848"/>
        <end position="862"/>
    </location>
</feature>
<dbReference type="KEGG" id="pcot:PCOAH_00016860"/>
<feature type="compositionally biased region" description="Basic and acidic residues" evidence="1">
    <location>
        <begin position="838"/>
        <end position="847"/>
    </location>
</feature>
<reference evidence="3" key="1">
    <citation type="submission" date="2016-06" db="EMBL/GenBank/DDBJ databases">
        <title>First high quality genome sequence of Plasmodium coatneyi using continuous long reads from single molecule, real-time sequencing.</title>
        <authorList>
            <person name="Chien J.-T."/>
            <person name="Pakala S.B."/>
            <person name="Geraldo J.A."/>
            <person name="Lapp S.A."/>
            <person name="Barnwell J.W."/>
            <person name="Kissinger J.C."/>
            <person name="Galinski M.R."/>
            <person name="Humphrey J.C."/>
        </authorList>
    </citation>
    <scope>NUCLEOTIDE SEQUENCE [LARGE SCALE GENOMIC DNA]</scope>
    <source>
        <strain evidence="3">Hackeri</strain>
    </source>
</reference>
<feature type="compositionally biased region" description="Basic and acidic residues" evidence="1">
    <location>
        <begin position="20"/>
        <end position="29"/>
    </location>
</feature>
<protein>
    <submittedName>
        <fullName evidence="2">Uncharacterized protein</fullName>
    </submittedName>
</protein>
<evidence type="ECO:0000256" key="1">
    <source>
        <dbReference type="SAM" id="MobiDB-lite"/>
    </source>
</evidence>
<dbReference type="VEuPathDB" id="PlasmoDB:PCOAH_00016860"/>
<dbReference type="RefSeq" id="XP_019914136.1">
    <property type="nucleotide sequence ID" value="XM_020058495.1"/>
</dbReference>
<dbReference type="AlphaFoldDB" id="A0A1B1DX99"/>
<feature type="compositionally biased region" description="Basic and acidic residues" evidence="1">
    <location>
        <begin position="869"/>
        <end position="880"/>
    </location>
</feature>
<feature type="compositionally biased region" description="Basic and acidic residues" evidence="1">
    <location>
        <begin position="290"/>
        <end position="311"/>
    </location>
</feature>